<evidence type="ECO:0000313" key="3">
    <source>
        <dbReference type="Proteomes" id="UP001567537"/>
    </source>
</evidence>
<protein>
    <submittedName>
        <fullName evidence="2">PhoX family phosphatase</fullName>
    </submittedName>
</protein>
<feature type="region of interest" description="Disordered" evidence="1">
    <location>
        <begin position="501"/>
        <end position="525"/>
    </location>
</feature>
<dbReference type="PANTHER" id="PTHR35399">
    <property type="entry name" value="SLR8030 PROTEIN"/>
    <property type="match status" value="1"/>
</dbReference>
<dbReference type="PANTHER" id="PTHR35399:SF2">
    <property type="entry name" value="DUF839 DOMAIN-CONTAINING PROTEIN"/>
    <property type="match status" value="1"/>
</dbReference>
<dbReference type="RefSeq" id="WP_371243922.1">
    <property type="nucleotide sequence ID" value="NZ_JAHWZY010000053.1"/>
</dbReference>
<name>A0ABV4J7F5_9ACTN</name>
<dbReference type="Proteomes" id="UP001567537">
    <property type="component" value="Unassembled WGS sequence"/>
</dbReference>
<feature type="region of interest" description="Disordered" evidence="1">
    <location>
        <begin position="643"/>
        <end position="669"/>
    </location>
</feature>
<dbReference type="Pfam" id="PF05787">
    <property type="entry name" value="PhoX"/>
    <property type="match status" value="1"/>
</dbReference>
<proteinExistence type="predicted"/>
<dbReference type="InterPro" id="IPR008557">
    <property type="entry name" value="PhoX"/>
</dbReference>
<reference evidence="2 3" key="1">
    <citation type="journal article" date="2021" name="Res Sq">
        <title>Streptomyces Pimoensis sp. nov., Isolated From the Taklimakan Desert in Xinjiang, China.</title>
        <authorList>
            <person name="Zhang P."/>
            <person name="Luo X."/>
            <person name="Luo X."/>
            <person name="Liu Z."/>
            <person name="Xia Z."/>
            <person name="Wan C."/>
            <person name="zhang L."/>
        </authorList>
    </citation>
    <scope>NUCLEOTIDE SEQUENCE [LARGE SCALE GENOMIC DNA]</scope>
    <source>
        <strain evidence="2 3">TRM75549</strain>
    </source>
</reference>
<organism evidence="2 3">
    <name type="scientific">Streptomyces pimonensis</name>
    <dbReference type="NCBI Taxonomy" id="2860288"/>
    <lineage>
        <taxon>Bacteria</taxon>
        <taxon>Bacillati</taxon>
        <taxon>Actinomycetota</taxon>
        <taxon>Actinomycetes</taxon>
        <taxon>Kitasatosporales</taxon>
        <taxon>Streptomycetaceae</taxon>
        <taxon>Streptomyces</taxon>
    </lineage>
</organism>
<keyword evidence="3" id="KW-1185">Reference proteome</keyword>
<sequence>MFLRKDLRRVIPATPPLITSHGTRHSPETCTFKCGNACSRDAPNTSGNSYFGDLLRRALSRRALLGCGALSLVSPTTTAARAQEPGPREQETGRRGFAPVSPDSGDRVTVPEGFTHELLIGWGDAVLPGAPPFDFDRQSEAAQARQFGVNNDYCALVPLRAAGQWLMVSNHEYATEPLMFPDWNPEVPAEAHVRTTWMAYGLSVVLVEQRGDGGLRARVDGRWNRRITLLSPFEVRGPAAGSPLLRTSVDPAGTRVLGTMANCSGGITPWGTVLSGEENVHMPFAHADKVADPLVREGLRRYGFAEGPSLRGWEAHDTRFDLGREPHEAHRFGWIVELDPLEPDSVPVKHTALGRFKHEGANVSTAPDGRVVAYMGDDERFEYIYKFVSDGRVRPGDDPAARRHNKRLLDSGTLYVARFDGDDAAEEIDGSGRLPADGAFDGTGRWIPLAHNDRSFVPGMSAAEVYIFTRIAADRVGATPMDRPEDVQPHPVTRRVYASLTNNDQRGAPGLPAPDEANPRSGNRDGHVLELCERKDDPTAERFHWRLLLVCGDPESPGTYYAGIDKARVSAISSPDNLAFDEHGNLWIATDAGGRGGRNDGLYMVPLDGPERGQVQRFLTVPTGAECCGPVIGPDFVLVSVQHPGELPGASPQQPASHWPDGGSAQPRASIIVVRRKDGGPILGGDG</sequence>
<gene>
    <name evidence="2" type="ORF">KYY02_30515</name>
</gene>
<feature type="region of interest" description="Disordered" evidence="1">
    <location>
        <begin position="76"/>
        <end position="107"/>
    </location>
</feature>
<evidence type="ECO:0000313" key="2">
    <source>
        <dbReference type="EMBL" id="MEZ3182836.1"/>
    </source>
</evidence>
<evidence type="ECO:0000256" key="1">
    <source>
        <dbReference type="SAM" id="MobiDB-lite"/>
    </source>
</evidence>
<accession>A0ABV4J7F5</accession>
<dbReference type="EMBL" id="JAHWZY010000053">
    <property type="protein sequence ID" value="MEZ3182836.1"/>
    <property type="molecule type" value="Genomic_DNA"/>
</dbReference>
<comment type="caution">
    <text evidence="2">The sequence shown here is derived from an EMBL/GenBank/DDBJ whole genome shotgun (WGS) entry which is preliminary data.</text>
</comment>
<dbReference type="SUPFAM" id="SSF63829">
    <property type="entry name" value="Calcium-dependent phosphotriesterase"/>
    <property type="match status" value="1"/>
</dbReference>